<dbReference type="InterPro" id="IPR036013">
    <property type="entry name" value="Band_7/SPFH_dom_sf"/>
</dbReference>
<reference evidence="8" key="1">
    <citation type="submission" date="2018-06" db="EMBL/GenBank/DDBJ databases">
        <authorList>
            <person name="Zhirakovskaya E."/>
        </authorList>
    </citation>
    <scope>NUCLEOTIDE SEQUENCE</scope>
</reference>
<evidence type="ECO:0000256" key="1">
    <source>
        <dbReference type="ARBA" id="ARBA00004370"/>
    </source>
</evidence>
<evidence type="ECO:0000256" key="6">
    <source>
        <dbReference type="SAM" id="Phobius"/>
    </source>
</evidence>
<evidence type="ECO:0000259" key="7">
    <source>
        <dbReference type="SMART" id="SM00244"/>
    </source>
</evidence>
<proteinExistence type="inferred from homology"/>
<evidence type="ECO:0000256" key="2">
    <source>
        <dbReference type="ARBA" id="ARBA00007862"/>
    </source>
</evidence>
<name>A0A3B1A5I6_9ZZZZ</name>
<evidence type="ECO:0000256" key="5">
    <source>
        <dbReference type="ARBA" id="ARBA00023136"/>
    </source>
</evidence>
<dbReference type="CDD" id="cd03405">
    <property type="entry name" value="SPFH_HflC"/>
    <property type="match status" value="1"/>
</dbReference>
<protein>
    <submittedName>
        <fullName evidence="8">HflC protein</fullName>
    </submittedName>
</protein>
<dbReference type="PANTHER" id="PTHR42911:SF1">
    <property type="entry name" value="MODULATOR OF FTSH PROTEASE HFLC"/>
    <property type="match status" value="1"/>
</dbReference>
<dbReference type="SMART" id="SM00244">
    <property type="entry name" value="PHB"/>
    <property type="match status" value="1"/>
</dbReference>
<keyword evidence="5 6" id="KW-0472">Membrane</keyword>
<accession>A0A3B1A5I6</accession>
<sequence>MGQAKGLIGILLAVAVVIASFSIFTVNEREKVILFRLGEIVSTDYGPGLHWKTPFVNNVRKFDARIQTLDAEPERYLTGEKKNLIVDSFVKWRINDVSNYFTATGGDAVRANLRLSQIVKDGLRGEFAKRTIKEAVSGERLQIMELITEQANRQAEAFGIEIVDVRIKRIDFPPEISDSVYRRMRAEREGVAKDLRSRGAESAEIIRAEADRQRTVIIADAFRDAEIIRGEGDAGATEIYAKSYGKDVEFYSLYRSLNAYKTTFASKSDILVVEPDSEFFKYFK</sequence>
<keyword evidence="4 6" id="KW-1133">Transmembrane helix</keyword>
<evidence type="ECO:0000256" key="3">
    <source>
        <dbReference type="ARBA" id="ARBA00022692"/>
    </source>
</evidence>
<dbReference type="AlphaFoldDB" id="A0A3B1A5I6"/>
<gene>
    <name evidence="8" type="ORF">MNBD_GAMMA19-18</name>
</gene>
<dbReference type="PIRSF" id="PIRSF005651">
    <property type="entry name" value="HflC"/>
    <property type="match status" value="1"/>
</dbReference>
<dbReference type="Pfam" id="PF01145">
    <property type="entry name" value="Band_7"/>
    <property type="match status" value="1"/>
</dbReference>
<dbReference type="PANTHER" id="PTHR42911">
    <property type="entry name" value="MODULATOR OF FTSH PROTEASE HFLC"/>
    <property type="match status" value="1"/>
</dbReference>
<dbReference type="EMBL" id="UOFV01000231">
    <property type="protein sequence ID" value="VAX00996.1"/>
    <property type="molecule type" value="Genomic_DNA"/>
</dbReference>
<evidence type="ECO:0000256" key="4">
    <source>
        <dbReference type="ARBA" id="ARBA00022989"/>
    </source>
</evidence>
<dbReference type="SUPFAM" id="SSF117892">
    <property type="entry name" value="Band 7/SPFH domain"/>
    <property type="match status" value="1"/>
</dbReference>
<comment type="similarity">
    <text evidence="2">Belongs to the band 7/mec-2 family. HflC subfamily.</text>
</comment>
<dbReference type="PRINTS" id="PR00721">
    <property type="entry name" value="STOMATIN"/>
</dbReference>
<feature type="transmembrane region" description="Helical" evidence="6">
    <location>
        <begin position="6"/>
        <end position="26"/>
    </location>
</feature>
<dbReference type="GO" id="GO:0016020">
    <property type="term" value="C:membrane"/>
    <property type="evidence" value="ECO:0007669"/>
    <property type="project" value="UniProtKB-SubCell"/>
</dbReference>
<keyword evidence="3 6" id="KW-0812">Transmembrane</keyword>
<dbReference type="InterPro" id="IPR001107">
    <property type="entry name" value="Band_7"/>
</dbReference>
<evidence type="ECO:0000313" key="8">
    <source>
        <dbReference type="EMBL" id="VAX00996.1"/>
    </source>
</evidence>
<dbReference type="InterPro" id="IPR010200">
    <property type="entry name" value="HflC"/>
</dbReference>
<comment type="subcellular location">
    <subcellularLocation>
        <location evidence="1">Membrane</location>
    </subcellularLocation>
</comment>
<dbReference type="InterPro" id="IPR001972">
    <property type="entry name" value="Stomatin_HflK_fam"/>
</dbReference>
<dbReference type="Gene3D" id="3.30.479.30">
    <property type="entry name" value="Band 7 domain"/>
    <property type="match status" value="1"/>
</dbReference>
<feature type="domain" description="Band 7" evidence="7">
    <location>
        <begin position="21"/>
        <end position="184"/>
    </location>
</feature>
<dbReference type="NCBIfam" id="TIGR01932">
    <property type="entry name" value="hflC"/>
    <property type="match status" value="1"/>
</dbReference>
<organism evidence="8">
    <name type="scientific">hydrothermal vent metagenome</name>
    <dbReference type="NCBI Taxonomy" id="652676"/>
    <lineage>
        <taxon>unclassified sequences</taxon>
        <taxon>metagenomes</taxon>
        <taxon>ecological metagenomes</taxon>
    </lineage>
</organism>